<feature type="region of interest" description="Disordered" evidence="10">
    <location>
        <begin position="138"/>
        <end position="172"/>
    </location>
</feature>
<feature type="region of interest" description="Disordered" evidence="10">
    <location>
        <begin position="623"/>
        <end position="660"/>
    </location>
</feature>
<keyword evidence="8" id="KW-0496">Mitochondrion</keyword>
<dbReference type="Gene3D" id="3.40.50.1820">
    <property type="entry name" value="alpha/beta hydrolase"/>
    <property type="match status" value="1"/>
</dbReference>
<reference evidence="13 14" key="1">
    <citation type="journal article" date="2024" name="Microbiol. Resour. Announc.">
        <title>Genome annotations for the ascomycete fungi Trichoderma harzianum, Trichoderma aggressivum, and Purpureocillium lilacinum.</title>
        <authorList>
            <person name="Beijen E.P.W."/>
            <person name="Ohm R.A."/>
        </authorList>
    </citation>
    <scope>NUCLEOTIDE SEQUENCE [LARGE SCALE GENOMIC DNA]</scope>
    <source>
        <strain evidence="13 14">CBS 150709</strain>
    </source>
</reference>
<organism evidence="13 14">
    <name type="scientific">Purpureocillium lilacinum</name>
    <name type="common">Paecilomyces lilacinus</name>
    <dbReference type="NCBI Taxonomy" id="33203"/>
    <lineage>
        <taxon>Eukaryota</taxon>
        <taxon>Fungi</taxon>
        <taxon>Dikarya</taxon>
        <taxon>Ascomycota</taxon>
        <taxon>Pezizomycotina</taxon>
        <taxon>Sordariomycetes</taxon>
        <taxon>Hypocreomycetidae</taxon>
        <taxon>Hypocreales</taxon>
        <taxon>Ophiocordycipitaceae</taxon>
        <taxon>Purpureocillium</taxon>
    </lineage>
</organism>
<keyword evidence="7 11" id="KW-1133">Transmembrane helix</keyword>
<protein>
    <recommendedName>
        <fullName evidence="12">DUF676 domain-containing protein</fullName>
    </recommendedName>
</protein>
<evidence type="ECO:0000256" key="4">
    <source>
        <dbReference type="ARBA" id="ARBA00007920"/>
    </source>
</evidence>
<keyword evidence="5 11" id="KW-0812">Transmembrane</keyword>
<evidence type="ECO:0000256" key="8">
    <source>
        <dbReference type="ARBA" id="ARBA00023128"/>
    </source>
</evidence>
<feature type="transmembrane region" description="Helical" evidence="11">
    <location>
        <begin position="1272"/>
        <end position="1290"/>
    </location>
</feature>
<dbReference type="EMBL" id="JAWRVI010000015">
    <property type="protein sequence ID" value="KAK4090411.1"/>
    <property type="molecule type" value="Genomic_DNA"/>
</dbReference>
<dbReference type="SUPFAM" id="SSF53474">
    <property type="entry name" value="alpha/beta-Hydrolases"/>
    <property type="match status" value="1"/>
</dbReference>
<keyword evidence="14" id="KW-1185">Reference proteome</keyword>
<feature type="region of interest" description="Disordered" evidence="10">
    <location>
        <begin position="2088"/>
        <end position="2121"/>
    </location>
</feature>
<feature type="transmembrane region" description="Helical" evidence="11">
    <location>
        <begin position="1988"/>
        <end position="2011"/>
    </location>
</feature>
<comment type="caution">
    <text evidence="13">The sequence shown here is derived from an EMBL/GenBank/DDBJ whole genome shotgun (WGS) entry which is preliminary data.</text>
</comment>
<dbReference type="Pfam" id="PF05057">
    <property type="entry name" value="DUF676"/>
    <property type="match status" value="1"/>
</dbReference>
<feature type="region of interest" description="Disordered" evidence="10">
    <location>
        <begin position="1847"/>
        <end position="1878"/>
    </location>
</feature>
<feature type="transmembrane region" description="Helical" evidence="11">
    <location>
        <begin position="1697"/>
        <end position="1716"/>
    </location>
</feature>
<dbReference type="InterPro" id="IPR002523">
    <property type="entry name" value="MgTranspt_CorA/ZnTranspt_ZntB"/>
</dbReference>
<dbReference type="PANTHER" id="PTHR48182:SF2">
    <property type="entry name" value="PROTEIN SERAC1"/>
    <property type="match status" value="1"/>
</dbReference>
<gene>
    <name evidence="13" type="ORF">Purlil1_5083</name>
</gene>
<feature type="region of interest" description="Disordered" evidence="10">
    <location>
        <begin position="1"/>
        <end position="103"/>
    </location>
</feature>
<dbReference type="PANTHER" id="PTHR48182">
    <property type="entry name" value="PROTEIN SERAC1"/>
    <property type="match status" value="1"/>
</dbReference>
<keyword evidence="9 11" id="KW-0472">Membrane</keyword>
<evidence type="ECO:0000256" key="11">
    <source>
        <dbReference type="SAM" id="Phobius"/>
    </source>
</evidence>
<feature type="region of interest" description="Disordered" evidence="10">
    <location>
        <begin position="1949"/>
        <end position="1981"/>
    </location>
</feature>
<feature type="transmembrane region" description="Helical" evidence="11">
    <location>
        <begin position="1812"/>
        <end position="1834"/>
    </location>
</feature>
<name>A0ABR0C2T2_PURLI</name>
<evidence type="ECO:0000256" key="6">
    <source>
        <dbReference type="ARBA" id="ARBA00022824"/>
    </source>
</evidence>
<comment type="subcellular location">
    <subcellularLocation>
        <location evidence="3">Endoplasmic reticulum</location>
    </subcellularLocation>
    <subcellularLocation>
        <location evidence="1">Membrane</location>
        <topology evidence="1">Multi-pass membrane protein</topology>
    </subcellularLocation>
    <subcellularLocation>
        <location evidence="2">Mitochondrion</location>
    </subcellularLocation>
</comment>
<feature type="region of interest" description="Disordered" evidence="10">
    <location>
        <begin position="1508"/>
        <end position="1534"/>
    </location>
</feature>
<feature type="transmembrane region" description="Helical" evidence="11">
    <location>
        <begin position="1912"/>
        <end position="1933"/>
    </location>
</feature>
<dbReference type="InterPro" id="IPR052374">
    <property type="entry name" value="SERAC1"/>
</dbReference>
<dbReference type="InterPro" id="IPR029058">
    <property type="entry name" value="AB_hydrolase_fold"/>
</dbReference>
<keyword evidence="6" id="KW-0256">Endoplasmic reticulum</keyword>
<feature type="domain" description="DUF676" evidence="12">
    <location>
        <begin position="234"/>
        <end position="293"/>
    </location>
</feature>
<accession>A0ABR0C2T2</accession>
<evidence type="ECO:0000313" key="14">
    <source>
        <dbReference type="Proteomes" id="UP001287286"/>
    </source>
</evidence>
<feature type="region of interest" description="Disordered" evidence="10">
    <location>
        <begin position="539"/>
        <end position="605"/>
    </location>
</feature>
<feature type="compositionally biased region" description="Low complexity" evidence="10">
    <location>
        <begin position="569"/>
        <end position="578"/>
    </location>
</feature>
<dbReference type="SUPFAM" id="SSF144083">
    <property type="entry name" value="Magnesium transport protein CorA, transmembrane region"/>
    <property type="match status" value="1"/>
</dbReference>
<evidence type="ECO:0000256" key="9">
    <source>
        <dbReference type="ARBA" id="ARBA00023136"/>
    </source>
</evidence>
<evidence type="ECO:0000256" key="7">
    <source>
        <dbReference type="ARBA" id="ARBA00022989"/>
    </source>
</evidence>
<feature type="compositionally biased region" description="Basic residues" evidence="10">
    <location>
        <begin position="1356"/>
        <end position="1367"/>
    </location>
</feature>
<feature type="compositionally biased region" description="Basic and acidic residues" evidence="10">
    <location>
        <begin position="65"/>
        <end position="74"/>
    </location>
</feature>
<sequence>MAARDDEAAASPPALPAETPHDADSLLVHPGSPRSPPPLSSRTSPLPPQPPNSPPSNPSSGTEETDLKADRDAPEDPTGGDNDEKQQPPEPPQPRFTIDPDGELTFDETTVDVVTVPCPGGHPLRSWTRDGLLGRYFGAPSMRDTTTGAKAESGTGSGSGTGQSQDDRGPSWVRQGIRREASRARILLYEHPSVDAEGTTLGSLADCLLRELAALRAREDQGEGEGRGQAQRPLVFVGHSLGGLVVKMALCKASRDARYEGIARECYGVAFFGTPHQGSSYFAMPSLATSIQALLQLSAPLPASITDDLRVGNSLLLHVDEDFKSVSSDVQVWTFYETIDSRLSGGNSNVSKDKDGDVYFTAPLTSIKSAILGMRQESIFPLQSDHANMASFGRHNVHTLRLFLRQLAACINHADAVSKDADAGRWTLGLEQKVNVEVHGFFDDPPLPPQLGGDAAVNVVRAWSTRLPLKEFLAKGPEACLSERLNEVDGAPEESRFLRSRGRTSLIERQQEQTEMPFAAPEPLTIKNALGIQDRTAAARQTVTPGSPIIRPIDVLPPAPRQQGRTESRSSAPAAAARGTGGGSSAVNTPPSRAMSPPTRHSTPLMGRSSALIRADFDQDLAVDRLSPPMRPRVGRSVSRSFSLGSDRSPIEYKDFPPFSQRSRSTVDAIMGGSAYSDDGEDEDGLEASPRLPDAVVAIRKAVQGARGRVTETVVVDEVPVAFVRPDVKARRFVWVHVPFNNPTWVKDVLQTLEVSYKRDYSSLYSHDFWATRHTRGRHAQHYAYFAKPGCYFTAPRTLSPRPSLASPALSPAVTQDSLCTCLFLPYLHFDSYKRLIRRREVILRRLGHGRSRPVPELVAKSDSLELQVVWEYLGHDPPINCRRTLDQYGYPSLRDTRSRDDDQMLYKLTKERPCGPDQDGRTGVYAQWSTTGSGGSSEKDAGQSSAASGWRERLTGRGQADNDAEEDSLLNGNVLMVDQLWLWVIHSHTVVSFFPKRESDPIEGPLYQQADLRDSIFNEVNVDLTRQCENALDLAALAALHAVSVLLDRSSHPDLEVFRIFEEAISVLTERLTQSLKEFRTVGFRDKAFDYEPVENKARSIRARHKEEGQRAEQENRDNTSALLELRDIEDELLTLLHLFERQSKVVSTMHATYARPELREHTANGRVFLSEALKRLREYGQQADEMIARVRSTRDDYDKLLQMVQRQAQVDEVRLSRLHADLASAQSRSVMIFTTFTVIFLPLTFFTGLFGMNTQEWGGENNLSLKTIGAIALPASFVLVVGSLVVAFSTNARTVFRWLGRAYGRGARWVYVVLCMPVLALVLDWGHDVRERVLAGRGRKGEDGDGGDAGKDARRGRRGGAGARRRAALQKEASDFWERHRLERERGYHIPQVNRRHDGTGPPGGRLDGGGTGEEGSTCCMVAGVVYLGGSIYGSWERGIYVHIWEASVAQPEGYGCMNDVSSAWTERHEMTMGLGKALHASQRLTREVPRGCYERVSRPPVVSVRHFTRSTGGGGPSRPAGRPDGPTSAPFMRAADLHSSGFSHMLNHERTLLRNDGTIWGWTLVRADLVGRQQELQTGRQADRHTLTQSLTRTLGGVAGRAPVGAGPAGGSSWACPSGAAHEGAMVAWTFTNTTMSNTFSHEEPSTSACWPVSITITITSITSIITTTAAAMKLPSLATLLRPPVQTLPLFPHLLLPLLLLALLACATLFAHSDVNAALLWSQCHARERLPLLTDARFVPSWLATPACFLVSFFAEALDAARSRAAVAELLAGVGALMSVATAESARACNERVASRVGRGVIARPTGWWLLFNLIGGALVWQVVIVPAFLHRARLWFAGGSRADGESEDPMGVTPERQQQQQQEEEEEKVDTDRSVADAEIVAIPLAVALGFYVPSVAMLTLRSPGAIAAWLPFPVYVSLLRQGVRWAVGRFRRSMPGRVHIEYVSRSQRRSRSHDDIDSNNTAGNTGGGGRGRSRKRTNKPLAALYGLPALASVAAHALLAANLAAGRDDRREMTRSTVKFLEVDAQYLALTVLYWVFAEVGWRAPATMLLVGAVFGPGAGVCAGWVVRERLLREALRRLGLGGDDDEEEDELVEDGEEDGEETRRGRGERQPLLG</sequence>
<evidence type="ECO:0000256" key="5">
    <source>
        <dbReference type="ARBA" id="ARBA00022692"/>
    </source>
</evidence>
<dbReference type="Gene3D" id="1.20.58.340">
    <property type="entry name" value="Magnesium transport protein CorA, transmembrane region"/>
    <property type="match status" value="1"/>
</dbReference>
<feature type="compositionally biased region" description="Basic and acidic residues" evidence="10">
    <location>
        <begin position="2108"/>
        <end position="2121"/>
    </location>
</feature>
<feature type="region of interest" description="Disordered" evidence="10">
    <location>
        <begin position="1390"/>
        <end position="1414"/>
    </location>
</feature>
<evidence type="ECO:0000256" key="2">
    <source>
        <dbReference type="ARBA" id="ARBA00004173"/>
    </source>
</evidence>
<evidence type="ECO:0000256" key="3">
    <source>
        <dbReference type="ARBA" id="ARBA00004240"/>
    </source>
</evidence>
<feature type="transmembrane region" description="Helical" evidence="11">
    <location>
        <begin position="2055"/>
        <end position="2073"/>
    </location>
</feature>
<feature type="compositionally biased region" description="Basic and acidic residues" evidence="10">
    <location>
        <begin position="1339"/>
        <end position="1355"/>
    </location>
</feature>
<proteinExistence type="inferred from homology"/>
<dbReference type="Proteomes" id="UP001287286">
    <property type="component" value="Unassembled WGS sequence"/>
</dbReference>
<feature type="compositionally biased region" description="Basic and acidic residues" evidence="10">
    <location>
        <begin position="910"/>
        <end position="921"/>
    </location>
</feature>
<comment type="similarity">
    <text evidence="4">Belongs to the putative lipase ROG1 family.</text>
</comment>
<feature type="region of interest" description="Disordered" evidence="10">
    <location>
        <begin position="910"/>
        <end position="965"/>
    </location>
</feature>
<feature type="region of interest" description="Disordered" evidence="10">
    <location>
        <begin position="1339"/>
        <end position="1367"/>
    </location>
</feature>
<feature type="compositionally biased region" description="Pro residues" evidence="10">
    <location>
        <begin position="33"/>
        <end position="57"/>
    </location>
</feature>
<evidence type="ECO:0000256" key="1">
    <source>
        <dbReference type="ARBA" id="ARBA00004141"/>
    </source>
</evidence>
<feature type="compositionally biased region" description="Acidic residues" evidence="10">
    <location>
        <begin position="2089"/>
        <end position="2107"/>
    </location>
</feature>
<feature type="compositionally biased region" description="Low complexity" evidence="10">
    <location>
        <begin position="1520"/>
        <end position="1529"/>
    </location>
</feature>
<feature type="compositionally biased region" description="Gly residues" evidence="10">
    <location>
        <begin position="1403"/>
        <end position="1414"/>
    </location>
</feature>
<feature type="transmembrane region" description="Helical" evidence="11">
    <location>
        <begin position="1232"/>
        <end position="1252"/>
    </location>
</feature>
<evidence type="ECO:0000256" key="10">
    <source>
        <dbReference type="SAM" id="MobiDB-lite"/>
    </source>
</evidence>
<dbReference type="Pfam" id="PF01544">
    <property type="entry name" value="CorA"/>
    <property type="match status" value="1"/>
</dbReference>
<feature type="compositionally biased region" description="Low complexity" evidence="10">
    <location>
        <begin position="145"/>
        <end position="154"/>
    </location>
</feature>
<feature type="transmembrane region" description="Helical" evidence="11">
    <location>
        <begin position="1311"/>
        <end position="1329"/>
    </location>
</feature>
<evidence type="ECO:0000259" key="12">
    <source>
        <dbReference type="Pfam" id="PF05057"/>
    </source>
</evidence>
<dbReference type="InterPro" id="IPR045863">
    <property type="entry name" value="CorA_TM1_TM2"/>
</dbReference>
<feature type="transmembrane region" description="Helical" evidence="11">
    <location>
        <begin position="1654"/>
        <end position="1676"/>
    </location>
</feature>
<evidence type="ECO:0000313" key="13">
    <source>
        <dbReference type="EMBL" id="KAK4090411.1"/>
    </source>
</evidence>
<dbReference type="InterPro" id="IPR007751">
    <property type="entry name" value="DUF676_lipase-like"/>
</dbReference>